<evidence type="ECO:0000313" key="2">
    <source>
        <dbReference type="EMBL" id="KAK2581641.1"/>
    </source>
</evidence>
<evidence type="ECO:0000256" key="1">
    <source>
        <dbReference type="SAM" id="MobiDB-lite"/>
    </source>
</evidence>
<dbReference type="EMBL" id="JAIFRP010000038">
    <property type="protein sequence ID" value="KAK2581641.1"/>
    <property type="molecule type" value="Genomic_DNA"/>
</dbReference>
<protein>
    <submittedName>
        <fullName evidence="2">Uncharacterized protein</fullName>
    </submittedName>
</protein>
<feature type="compositionally biased region" description="Basic residues" evidence="1">
    <location>
        <begin position="81"/>
        <end position="91"/>
    </location>
</feature>
<sequence length="119" mass="13607">MVTIGTEAKLKGWSPPTSYKLQDNIISSDHATTKAFVPSYEKERRPCIELLLTNEYQRIWWREKKAWEKAVIPKSTTRKLLPRMVVKKKPRKDSGPPNPQAGETTKRSKKGGKSVTVKN</sequence>
<evidence type="ECO:0000313" key="3">
    <source>
        <dbReference type="Proteomes" id="UP001258017"/>
    </source>
</evidence>
<reference evidence="2" key="1">
    <citation type="submission" date="2021-08" db="EMBL/GenBank/DDBJ databases">
        <authorList>
            <person name="Misof B."/>
            <person name="Oliver O."/>
            <person name="Podsiadlowski L."/>
            <person name="Donath A."/>
            <person name="Peters R."/>
            <person name="Mayer C."/>
            <person name="Rust J."/>
            <person name="Gunkel S."/>
            <person name="Lesny P."/>
            <person name="Martin S."/>
            <person name="Oeyen J.P."/>
            <person name="Petersen M."/>
            <person name="Panagiotis P."/>
            <person name="Wilbrandt J."/>
            <person name="Tanja T."/>
        </authorList>
    </citation>
    <scope>NUCLEOTIDE SEQUENCE</scope>
    <source>
        <strain evidence="2">GBR_01_08_01A</strain>
        <tissue evidence="2">Thorax + abdomen</tissue>
    </source>
</reference>
<name>A0AAD9VNV6_9HYME</name>
<dbReference type="Proteomes" id="UP001258017">
    <property type="component" value="Unassembled WGS sequence"/>
</dbReference>
<comment type="caution">
    <text evidence="2">The sequence shown here is derived from an EMBL/GenBank/DDBJ whole genome shotgun (WGS) entry which is preliminary data.</text>
</comment>
<reference evidence="2" key="2">
    <citation type="journal article" date="2023" name="Commun. Biol.">
        <title>Intrasexual cuticular hydrocarbon dimorphism in a wasp sheds light on hydrocarbon biosynthesis genes in Hymenoptera.</title>
        <authorList>
            <person name="Moris V.C."/>
            <person name="Podsiadlowski L."/>
            <person name="Martin S."/>
            <person name="Oeyen J.P."/>
            <person name="Donath A."/>
            <person name="Petersen M."/>
            <person name="Wilbrandt J."/>
            <person name="Misof B."/>
            <person name="Liedtke D."/>
            <person name="Thamm M."/>
            <person name="Scheiner R."/>
            <person name="Schmitt T."/>
            <person name="Niehuis O."/>
        </authorList>
    </citation>
    <scope>NUCLEOTIDE SEQUENCE</scope>
    <source>
        <strain evidence="2">GBR_01_08_01A</strain>
    </source>
</reference>
<feature type="region of interest" description="Disordered" evidence="1">
    <location>
        <begin position="81"/>
        <end position="119"/>
    </location>
</feature>
<gene>
    <name evidence="2" type="ORF">KPH14_002141</name>
</gene>
<accession>A0AAD9VNV6</accession>
<dbReference type="AlphaFoldDB" id="A0AAD9VNV6"/>
<organism evidence="2 3">
    <name type="scientific">Odynerus spinipes</name>
    <dbReference type="NCBI Taxonomy" id="1348599"/>
    <lineage>
        <taxon>Eukaryota</taxon>
        <taxon>Metazoa</taxon>
        <taxon>Ecdysozoa</taxon>
        <taxon>Arthropoda</taxon>
        <taxon>Hexapoda</taxon>
        <taxon>Insecta</taxon>
        <taxon>Pterygota</taxon>
        <taxon>Neoptera</taxon>
        <taxon>Endopterygota</taxon>
        <taxon>Hymenoptera</taxon>
        <taxon>Apocrita</taxon>
        <taxon>Aculeata</taxon>
        <taxon>Vespoidea</taxon>
        <taxon>Vespidae</taxon>
        <taxon>Eumeninae</taxon>
        <taxon>Odynerus</taxon>
    </lineage>
</organism>
<proteinExistence type="predicted"/>
<keyword evidence="3" id="KW-1185">Reference proteome</keyword>